<reference evidence="3" key="1">
    <citation type="journal article" date="2019" name="Int. J. Syst. Evol. Microbiol.">
        <title>The Global Catalogue of Microorganisms (GCM) 10K type strain sequencing project: providing services to taxonomists for standard genome sequencing and annotation.</title>
        <authorList>
            <consortium name="The Broad Institute Genomics Platform"/>
            <consortium name="The Broad Institute Genome Sequencing Center for Infectious Disease"/>
            <person name="Wu L."/>
            <person name="Ma J."/>
        </authorList>
    </citation>
    <scope>NUCLEOTIDE SEQUENCE [LARGE SCALE GENOMIC DNA]</scope>
    <source>
        <strain evidence="3">CCUG 59858</strain>
    </source>
</reference>
<dbReference type="InterPro" id="IPR002686">
    <property type="entry name" value="Transposase_17"/>
</dbReference>
<organism evidence="2 3">
    <name type="scientific">Legionella dresdenensis</name>
    <dbReference type="NCBI Taxonomy" id="450200"/>
    <lineage>
        <taxon>Bacteria</taxon>
        <taxon>Pseudomonadati</taxon>
        <taxon>Pseudomonadota</taxon>
        <taxon>Gammaproteobacteria</taxon>
        <taxon>Legionellales</taxon>
        <taxon>Legionellaceae</taxon>
        <taxon>Legionella</taxon>
    </lineage>
</organism>
<evidence type="ECO:0000313" key="3">
    <source>
        <dbReference type="Proteomes" id="UP001595758"/>
    </source>
</evidence>
<dbReference type="Gene3D" id="3.30.70.1290">
    <property type="entry name" value="Transposase IS200-like"/>
    <property type="match status" value="1"/>
</dbReference>
<dbReference type="Pfam" id="PF01797">
    <property type="entry name" value="Y1_Tnp"/>
    <property type="match status" value="1"/>
</dbReference>
<keyword evidence="3" id="KW-1185">Reference proteome</keyword>
<evidence type="ECO:0000259" key="1">
    <source>
        <dbReference type="SMART" id="SM01321"/>
    </source>
</evidence>
<dbReference type="NCBIfam" id="NF047646">
    <property type="entry name" value="REP_Tyr_transpos"/>
    <property type="match status" value="1"/>
</dbReference>
<protein>
    <submittedName>
        <fullName evidence="2">Transposase</fullName>
    </submittedName>
</protein>
<dbReference type="SUPFAM" id="SSF143422">
    <property type="entry name" value="Transposase IS200-like"/>
    <property type="match status" value="1"/>
</dbReference>
<feature type="domain" description="Transposase IS200-like" evidence="1">
    <location>
        <begin position="47"/>
        <end position="169"/>
    </location>
</feature>
<gene>
    <name evidence="2" type="ORF">ACFORL_07400</name>
</gene>
<comment type="caution">
    <text evidence="2">The sequence shown here is derived from an EMBL/GenBank/DDBJ whole genome shotgun (WGS) entry which is preliminary data.</text>
</comment>
<dbReference type="Proteomes" id="UP001595758">
    <property type="component" value="Unassembled WGS sequence"/>
</dbReference>
<dbReference type="InterPro" id="IPR052715">
    <property type="entry name" value="RAYT_transposase"/>
</dbReference>
<dbReference type="InterPro" id="IPR036515">
    <property type="entry name" value="Transposase_17_sf"/>
</dbReference>
<dbReference type="PANTHER" id="PTHR36966:SF1">
    <property type="entry name" value="REP-ASSOCIATED TYROSINE TRANSPOSASE"/>
    <property type="match status" value="1"/>
</dbReference>
<dbReference type="EMBL" id="JBHSAB010000014">
    <property type="protein sequence ID" value="MFC3908901.1"/>
    <property type="molecule type" value="Genomic_DNA"/>
</dbReference>
<dbReference type="PANTHER" id="PTHR36966">
    <property type="entry name" value="REP-ASSOCIATED TYROSINE TRANSPOSASE"/>
    <property type="match status" value="1"/>
</dbReference>
<name>A0ABV8CF96_9GAMM</name>
<dbReference type="RefSeq" id="WP_382342618.1">
    <property type="nucleotide sequence ID" value="NZ_JBHSAB010000014.1"/>
</dbReference>
<sequence length="215" mass="25755">MQRSVIKGTNKEEKPYHLLIKVYFTNIASAPTTKRNIKLVNYRRNFLPGGMFFFTATLHNRKSTLLVDKIELLKEAIHMVKTEYPFQIRAYVVLPEHMHMIWQLPPRDSNYSLRWQKIKTRFSKAVCKTEMPVFKSQHNECILWQRRFWEHTIRDEKDFENHVHYIHYNPIKHGLVSSLHQWPHSSFHHYVRFGQLPYNWSGNGVENVNAFGFGE</sequence>
<dbReference type="SMART" id="SM01321">
    <property type="entry name" value="Y1_Tnp"/>
    <property type="match status" value="1"/>
</dbReference>
<evidence type="ECO:0000313" key="2">
    <source>
        <dbReference type="EMBL" id="MFC3908901.1"/>
    </source>
</evidence>
<accession>A0ABV8CF96</accession>
<proteinExistence type="predicted"/>